<dbReference type="Proteomes" id="UP000431451">
    <property type="component" value="Unassembled WGS sequence"/>
</dbReference>
<evidence type="ECO:0000313" key="3">
    <source>
        <dbReference type="EMBL" id="VCT83718.1"/>
    </source>
</evidence>
<accession>A0A650MAW3</accession>
<dbReference type="RefSeq" id="WP_157065767.1">
    <property type="nucleotide sequence ID" value="NZ_CAKJVD010000043.1"/>
</dbReference>
<dbReference type="EMBL" id="UWJD01000001">
    <property type="protein sequence ID" value="VCT83718.1"/>
    <property type="molecule type" value="Genomic_DNA"/>
</dbReference>
<organism evidence="3 4">
    <name type="scientific">Clostridium neonatale</name>
    <dbReference type="NCBI Taxonomy" id="137838"/>
    <lineage>
        <taxon>Bacteria</taxon>
        <taxon>Bacillati</taxon>
        <taxon>Bacillota</taxon>
        <taxon>Clostridia</taxon>
        <taxon>Eubacteriales</taxon>
        <taxon>Clostridiaceae</taxon>
        <taxon>Clostridium</taxon>
    </lineage>
</organism>
<dbReference type="AlphaFoldDB" id="A0A650MAW3"/>
<dbReference type="EMBL" id="CAKJVE010000004">
    <property type="protein sequence ID" value="CAG9709597.1"/>
    <property type="molecule type" value="Genomic_DNA"/>
</dbReference>
<dbReference type="Proteomes" id="UP001189143">
    <property type="component" value="Unassembled WGS sequence"/>
</dbReference>
<proteinExistence type="predicted"/>
<sequence>MIEYKNGNEYWNGHECDGNFIFRTLADMFPGDYEKYMKESLEFKKNHN</sequence>
<dbReference type="EMBL" id="CAMTCP010000008">
    <property type="protein sequence ID" value="CAI3538663.1"/>
    <property type="molecule type" value="Genomic_DNA"/>
</dbReference>
<dbReference type="Proteomes" id="UP000789738">
    <property type="component" value="Unassembled WGS sequence"/>
</dbReference>
<dbReference type="OrthoDB" id="9769600at2"/>
<reference evidence="3 4" key="1">
    <citation type="submission" date="2018-06" db="EMBL/GenBank/DDBJ databases">
        <authorList>
            <consortium name="IHU Genomes"/>
        </authorList>
    </citation>
    <scope>NUCLEOTIDE SEQUENCE [LARGE SCALE GENOMIC DNA]</scope>
    <source>
        <strain evidence="3 4">NEC25</strain>
    </source>
</reference>
<evidence type="ECO:0000313" key="1">
    <source>
        <dbReference type="EMBL" id="CAG9709597.1"/>
    </source>
</evidence>
<protein>
    <submittedName>
        <fullName evidence="3">Uncharacterized protein</fullName>
    </submittedName>
</protein>
<evidence type="ECO:0000313" key="2">
    <source>
        <dbReference type="EMBL" id="CAI3538663.1"/>
    </source>
</evidence>
<reference evidence="1" key="2">
    <citation type="submission" date="2021-10" db="EMBL/GenBank/DDBJ databases">
        <authorList>
            <person name="Mesa V."/>
        </authorList>
    </citation>
    <scope>NUCLEOTIDE SEQUENCE</scope>
    <source>
        <strain evidence="1">CC3_PB</strain>
    </source>
</reference>
<dbReference type="GeneID" id="68876663"/>
<name>A0A650MAW3_9CLOT</name>
<evidence type="ECO:0000313" key="4">
    <source>
        <dbReference type="Proteomes" id="UP000431451"/>
    </source>
</evidence>
<gene>
    <name evidence="2" type="ORF">CNEO2_1070010</name>
    <name evidence="1" type="ORF">CNEO_44289</name>
    <name evidence="3" type="ORF">CNEONATNEC25_01315</name>
</gene>
<reference evidence="2" key="3">
    <citation type="submission" date="2022-10" db="EMBL/GenBank/DDBJ databases">
        <authorList>
            <person name="Aires J."/>
            <person name="Mesa V."/>
        </authorList>
    </citation>
    <scope>NUCLEOTIDE SEQUENCE</scope>
    <source>
        <strain evidence="2">Clostridium neonatale JD116</strain>
    </source>
</reference>